<name>A0A0L8V8Z5_9BACT</name>
<dbReference type="STRING" id="1409788.NC99_23750"/>
<organism evidence="3 4">
    <name type="scientific">Sunxiuqinia dokdonensis</name>
    <dbReference type="NCBI Taxonomy" id="1409788"/>
    <lineage>
        <taxon>Bacteria</taxon>
        <taxon>Pseudomonadati</taxon>
        <taxon>Bacteroidota</taxon>
        <taxon>Bacteroidia</taxon>
        <taxon>Marinilabiliales</taxon>
        <taxon>Prolixibacteraceae</taxon>
        <taxon>Sunxiuqinia</taxon>
    </lineage>
</organism>
<dbReference type="EMBL" id="LGIA01000152">
    <property type="protein sequence ID" value="KOH44828.1"/>
    <property type="molecule type" value="Genomic_DNA"/>
</dbReference>
<evidence type="ECO:0008006" key="5">
    <source>
        <dbReference type="Google" id="ProtNLM"/>
    </source>
</evidence>
<keyword evidence="2" id="KW-0812">Transmembrane</keyword>
<keyword evidence="2" id="KW-1133">Transmembrane helix</keyword>
<keyword evidence="2" id="KW-0472">Membrane</keyword>
<comment type="caution">
    <text evidence="3">The sequence shown here is derived from an EMBL/GenBank/DDBJ whole genome shotgun (WGS) entry which is preliminary data.</text>
</comment>
<feature type="region of interest" description="Disordered" evidence="1">
    <location>
        <begin position="172"/>
        <end position="195"/>
    </location>
</feature>
<protein>
    <recommendedName>
        <fullName evidence="5">Membrane or secreted protein</fullName>
    </recommendedName>
</protein>
<accession>A0A0L8V8Z5</accession>
<proteinExistence type="predicted"/>
<evidence type="ECO:0000256" key="2">
    <source>
        <dbReference type="SAM" id="Phobius"/>
    </source>
</evidence>
<evidence type="ECO:0000313" key="3">
    <source>
        <dbReference type="EMBL" id="KOH44828.1"/>
    </source>
</evidence>
<feature type="transmembrane region" description="Helical" evidence="2">
    <location>
        <begin position="26"/>
        <end position="44"/>
    </location>
</feature>
<dbReference type="Proteomes" id="UP000036958">
    <property type="component" value="Unassembled WGS sequence"/>
</dbReference>
<sequence length="195" mass="22999">MTAVKIHTVIHTDAAKKFINHLKFNIMKTITIFITMLTVLVFNVNGQNTDVKSLLDNQKTRTEIFNAIAEDHQLMMDFMQVAKENEHGAMMMRNTENHQMKKIESKESGMMHKNDEHQMMEMMKDNPEMMQKMMGNMMEMCKKDTVMRNQMINMMTEHPEMMKMCMQKMKEKGTMDPDGKMMNTKEKSNHDNHDH</sequence>
<keyword evidence="4" id="KW-1185">Reference proteome</keyword>
<evidence type="ECO:0000313" key="4">
    <source>
        <dbReference type="Proteomes" id="UP000036958"/>
    </source>
</evidence>
<dbReference type="AlphaFoldDB" id="A0A0L8V8Z5"/>
<gene>
    <name evidence="3" type="ORF">NC99_23750</name>
</gene>
<reference evidence="4" key="1">
    <citation type="submission" date="2015-07" db="EMBL/GenBank/DDBJ databases">
        <title>Genome sequencing of Sunxiuqinia dokdonensis strain SK.</title>
        <authorList>
            <person name="Ahn S."/>
            <person name="Kim B.-C."/>
        </authorList>
    </citation>
    <scope>NUCLEOTIDE SEQUENCE [LARGE SCALE GENOMIC DNA]</scope>
    <source>
        <strain evidence="4">SK</strain>
    </source>
</reference>
<evidence type="ECO:0000256" key="1">
    <source>
        <dbReference type="SAM" id="MobiDB-lite"/>
    </source>
</evidence>